<comment type="caution">
    <text evidence="17">The sequence shown here is derived from an EMBL/GenBank/DDBJ whole genome shotgun (WGS) entry which is preliminary data.</text>
</comment>
<protein>
    <recommendedName>
        <fullName evidence="13">Serine/threonine-protein kinase RIO2</fullName>
        <ecNumber evidence="3">2.7.11.1</ecNumber>
    </recommendedName>
    <alternativeName>
        <fullName evidence="14">Serine/threonine-protein kinase rio2</fullName>
    </alternativeName>
</protein>
<keyword evidence="4" id="KW-0723">Serine/threonine-protein kinase</keyword>
<reference evidence="17" key="1">
    <citation type="submission" date="2021-05" db="EMBL/GenBank/DDBJ databases">
        <title>The genome of the haptophyte Pavlova lutheri (Diacronema luteri, Pavlovales) - a model for lipid biosynthesis in eukaryotic algae.</title>
        <authorList>
            <person name="Hulatt C.J."/>
            <person name="Posewitz M.C."/>
        </authorList>
    </citation>
    <scope>NUCLEOTIDE SEQUENCE</scope>
    <source>
        <strain evidence="17">NIVA-4/92</strain>
    </source>
</reference>
<feature type="region of interest" description="Disordered" evidence="15">
    <location>
        <begin position="329"/>
        <end position="360"/>
    </location>
</feature>
<keyword evidence="9" id="KW-0067">ATP-binding</keyword>
<evidence type="ECO:0000256" key="11">
    <source>
        <dbReference type="ARBA" id="ARBA00047899"/>
    </source>
</evidence>
<evidence type="ECO:0000256" key="7">
    <source>
        <dbReference type="ARBA" id="ARBA00022741"/>
    </source>
</evidence>
<dbReference type="InterPro" id="IPR018934">
    <property type="entry name" value="RIO_dom"/>
</dbReference>
<evidence type="ECO:0000256" key="9">
    <source>
        <dbReference type="ARBA" id="ARBA00022840"/>
    </source>
</evidence>
<evidence type="ECO:0000256" key="6">
    <source>
        <dbReference type="ARBA" id="ARBA00022723"/>
    </source>
</evidence>
<evidence type="ECO:0000313" key="18">
    <source>
        <dbReference type="Proteomes" id="UP000751190"/>
    </source>
</evidence>
<dbReference type="InterPro" id="IPR011009">
    <property type="entry name" value="Kinase-like_dom_sf"/>
</dbReference>
<sequence length="511" mass="56646">MPSGLDARHLRYMSRDDFRVLVSVEMGMRNHEYVPVPLVEHVAALKRGGAYRVLRTLLQSKLVAHMSVPVDSYRITSMGYDYLALHALVSRGSVSGVGHRMGVGKESDIHIATDDEGRQLVIKMHRLGRTCFRQVRNKRDYLRPGQHTTWLHLSRLSALKEFAFMKALHMHGFPIPEPIDVNRHVIVMSLVRGFPLNQVQKMARPDVVYQKLIELYLELASYGLVHCDFNEFNLLIDDDENITLIDFPQMVSTDHPQAAEFFARDVECLRTFFSRRFGFDPKHVPSLHADAPRRHNLDAELAASGWTRQHEDELERCDDAVANERAFVPSGLPLLPPIPPPDPDARADAEQDGSADAEGVAVAARRLARRASRGPERTVHLVLAPVSQTTVRVGLAEAQDDGARVGGATTLLEALALRAMAGDRELGEEGSDGERSQSDDGDGRASTVMSIATAQRQAAIARRVRQEVRGSAVRQSLRAAKQGNRARKTTKKKADGNQQAKAVATACAFES</sequence>
<evidence type="ECO:0000313" key="17">
    <source>
        <dbReference type="EMBL" id="KAG8470535.1"/>
    </source>
</evidence>
<dbReference type="CDD" id="cd05144">
    <property type="entry name" value="RIO2_C"/>
    <property type="match status" value="1"/>
</dbReference>
<evidence type="ECO:0000256" key="10">
    <source>
        <dbReference type="ARBA" id="ARBA00022842"/>
    </source>
</evidence>
<proteinExistence type="inferred from homology"/>
<accession>A0A8J5XYZ7</accession>
<dbReference type="FunFam" id="1.10.10.10:FF:000053">
    <property type="entry name" value="Serine/threonine-protein kinase RIO2"/>
    <property type="match status" value="1"/>
</dbReference>
<evidence type="ECO:0000256" key="5">
    <source>
        <dbReference type="ARBA" id="ARBA00022679"/>
    </source>
</evidence>
<dbReference type="InterPro" id="IPR036390">
    <property type="entry name" value="WH_DNA-bd_sf"/>
</dbReference>
<keyword evidence="7" id="KW-0547">Nucleotide-binding</keyword>
<evidence type="ECO:0000256" key="2">
    <source>
        <dbReference type="ARBA" id="ARBA00009196"/>
    </source>
</evidence>
<evidence type="ECO:0000256" key="15">
    <source>
        <dbReference type="SAM" id="MobiDB-lite"/>
    </source>
</evidence>
<dbReference type="GO" id="GO:0030688">
    <property type="term" value="C:preribosome, small subunit precursor"/>
    <property type="evidence" value="ECO:0007669"/>
    <property type="project" value="TreeGrafter"/>
</dbReference>
<dbReference type="Pfam" id="PF01163">
    <property type="entry name" value="RIO1"/>
    <property type="match status" value="1"/>
</dbReference>
<feature type="region of interest" description="Disordered" evidence="15">
    <location>
        <begin position="423"/>
        <end position="445"/>
    </location>
</feature>
<keyword evidence="10" id="KW-0460">Magnesium</keyword>
<gene>
    <name evidence="17" type="ORF">KFE25_008956</name>
</gene>
<organism evidence="17 18">
    <name type="scientific">Diacronema lutheri</name>
    <name type="common">Unicellular marine alga</name>
    <name type="synonym">Monochrysis lutheri</name>
    <dbReference type="NCBI Taxonomy" id="2081491"/>
    <lineage>
        <taxon>Eukaryota</taxon>
        <taxon>Haptista</taxon>
        <taxon>Haptophyta</taxon>
        <taxon>Pavlovophyceae</taxon>
        <taxon>Pavlovales</taxon>
        <taxon>Pavlovaceae</taxon>
        <taxon>Diacronema</taxon>
    </lineage>
</organism>
<feature type="compositionally biased region" description="Basic and acidic residues" evidence="15">
    <location>
        <begin position="423"/>
        <end position="443"/>
    </location>
</feature>
<dbReference type="Gene3D" id="1.10.10.10">
    <property type="entry name" value="Winged helix-like DNA-binding domain superfamily/Winged helix DNA-binding domain"/>
    <property type="match status" value="1"/>
</dbReference>
<feature type="domain" description="RIO kinase" evidence="16">
    <location>
        <begin position="66"/>
        <end position="298"/>
    </location>
</feature>
<dbReference type="GO" id="GO:0005634">
    <property type="term" value="C:nucleus"/>
    <property type="evidence" value="ECO:0007669"/>
    <property type="project" value="TreeGrafter"/>
</dbReference>
<keyword evidence="8" id="KW-0418">Kinase</keyword>
<dbReference type="GO" id="GO:0046872">
    <property type="term" value="F:metal ion binding"/>
    <property type="evidence" value="ECO:0007669"/>
    <property type="project" value="UniProtKB-KW"/>
</dbReference>
<dbReference type="InterPro" id="IPR036388">
    <property type="entry name" value="WH-like_DNA-bd_sf"/>
</dbReference>
<dbReference type="SMART" id="SM00090">
    <property type="entry name" value="RIO"/>
    <property type="match status" value="1"/>
</dbReference>
<dbReference type="GO" id="GO:0030490">
    <property type="term" value="P:maturation of SSU-rRNA"/>
    <property type="evidence" value="ECO:0007669"/>
    <property type="project" value="TreeGrafter"/>
</dbReference>
<evidence type="ECO:0000256" key="3">
    <source>
        <dbReference type="ARBA" id="ARBA00012513"/>
    </source>
</evidence>
<dbReference type="InterPro" id="IPR030484">
    <property type="entry name" value="Rio2"/>
</dbReference>
<evidence type="ECO:0000256" key="1">
    <source>
        <dbReference type="ARBA" id="ARBA00001946"/>
    </source>
</evidence>
<comment type="cofactor">
    <cofactor evidence="1">
        <name>Mg(2+)</name>
        <dbReference type="ChEBI" id="CHEBI:18420"/>
    </cofactor>
</comment>
<dbReference type="Pfam" id="PF09202">
    <property type="entry name" value="Rio2_N"/>
    <property type="match status" value="1"/>
</dbReference>
<evidence type="ECO:0000256" key="14">
    <source>
        <dbReference type="ARBA" id="ARBA00068837"/>
    </source>
</evidence>
<comment type="similarity">
    <text evidence="2">Belongs to the protein kinase superfamily. RIO-type Ser/Thr kinase family.</text>
</comment>
<dbReference type="PANTHER" id="PTHR45852">
    <property type="entry name" value="SER/THR-PROTEIN KINASE RIO2"/>
    <property type="match status" value="1"/>
</dbReference>
<dbReference type="GO" id="GO:0005524">
    <property type="term" value="F:ATP binding"/>
    <property type="evidence" value="ECO:0007669"/>
    <property type="project" value="UniProtKB-KW"/>
</dbReference>
<dbReference type="Proteomes" id="UP000751190">
    <property type="component" value="Unassembled WGS sequence"/>
</dbReference>
<dbReference type="InterPro" id="IPR000687">
    <property type="entry name" value="RIO_kinase"/>
</dbReference>
<dbReference type="SUPFAM" id="SSF56112">
    <property type="entry name" value="Protein kinase-like (PK-like)"/>
    <property type="match status" value="1"/>
</dbReference>
<comment type="catalytic activity">
    <reaction evidence="12">
        <text>L-seryl-[protein] + ATP = O-phospho-L-seryl-[protein] + ADP + H(+)</text>
        <dbReference type="Rhea" id="RHEA:17989"/>
        <dbReference type="Rhea" id="RHEA-COMP:9863"/>
        <dbReference type="Rhea" id="RHEA-COMP:11604"/>
        <dbReference type="ChEBI" id="CHEBI:15378"/>
        <dbReference type="ChEBI" id="CHEBI:29999"/>
        <dbReference type="ChEBI" id="CHEBI:30616"/>
        <dbReference type="ChEBI" id="CHEBI:83421"/>
        <dbReference type="ChEBI" id="CHEBI:456216"/>
        <dbReference type="EC" id="2.7.11.1"/>
    </reaction>
</comment>
<dbReference type="Gene3D" id="1.10.510.10">
    <property type="entry name" value="Transferase(Phosphotransferase) domain 1"/>
    <property type="match status" value="1"/>
</dbReference>
<evidence type="ECO:0000256" key="13">
    <source>
        <dbReference type="ARBA" id="ARBA00068353"/>
    </source>
</evidence>
<dbReference type="GO" id="GO:0004674">
    <property type="term" value="F:protein serine/threonine kinase activity"/>
    <property type="evidence" value="ECO:0007669"/>
    <property type="project" value="UniProtKB-KW"/>
</dbReference>
<dbReference type="Gene3D" id="3.30.200.20">
    <property type="entry name" value="Phosphorylase Kinase, domain 1"/>
    <property type="match status" value="1"/>
</dbReference>
<evidence type="ECO:0000256" key="4">
    <source>
        <dbReference type="ARBA" id="ARBA00022527"/>
    </source>
</evidence>
<keyword evidence="18" id="KW-1185">Reference proteome</keyword>
<name>A0A8J5XYZ7_DIALT</name>
<dbReference type="InterPro" id="IPR015285">
    <property type="entry name" value="RIO2_wHTH_N"/>
</dbReference>
<evidence type="ECO:0000259" key="16">
    <source>
        <dbReference type="SMART" id="SM00090"/>
    </source>
</evidence>
<dbReference type="FunFam" id="3.30.200.20:FF:000052">
    <property type="entry name" value="Serine/threonine-protein kinase RIO2"/>
    <property type="match status" value="1"/>
</dbReference>
<feature type="region of interest" description="Disordered" evidence="15">
    <location>
        <begin position="471"/>
        <end position="511"/>
    </location>
</feature>
<dbReference type="EMBL" id="JAGTXO010000001">
    <property type="protein sequence ID" value="KAG8470535.1"/>
    <property type="molecule type" value="Genomic_DNA"/>
</dbReference>
<dbReference type="EC" id="2.7.11.1" evidence="3"/>
<dbReference type="PANTHER" id="PTHR45852:SF1">
    <property type="entry name" value="SERINE_THREONINE-PROTEIN KINASE RIO2"/>
    <property type="match status" value="1"/>
</dbReference>
<keyword evidence="5" id="KW-0808">Transferase</keyword>
<dbReference type="GO" id="GO:0005829">
    <property type="term" value="C:cytosol"/>
    <property type="evidence" value="ECO:0007669"/>
    <property type="project" value="TreeGrafter"/>
</dbReference>
<keyword evidence="6" id="KW-0479">Metal-binding</keyword>
<evidence type="ECO:0000256" key="12">
    <source>
        <dbReference type="ARBA" id="ARBA00048679"/>
    </source>
</evidence>
<evidence type="ECO:0000256" key="8">
    <source>
        <dbReference type="ARBA" id="ARBA00022777"/>
    </source>
</evidence>
<dbReference type="SUPFAM" id="SSF46785">
    <property type="entry name" value="Winged helix' DNA-binding domain"/>
    <property type="match status" value="1"/>
</dbReference>
<dbReference type="OrthoDB" id="10258631at2759"/>
<comment type="catalytic activity">
    <reaction evidence="11">
        <text>L-threonyl-[protein] + ATP = O-phospho-L-threonyl-[protein] + ADP + H(+)</text>
        <dbReference type="Rhea" id="RHEA:46608"/>
        <dbReference type="Rhea" id="RHEA-COMP:11060"/>
        <dbReference type="Rhea" id="RHEA-COMP:11605"/>
        <dbReference type="ChEBI" id="CHEBI:15378"/>
        <dbReference type="ChEBI" id="CHEBI:30013"/>
        <dbReference type="ChEBI" id="CHEBI:30616"/>
        <dbReference type="ChEBI" id="CHEBI:61977"/>
        <dbReference type="ChEBI" id="CHEBI:456216"/>
        <dbReference type="EC" id="2.7.11.1"/>
    </reaction>
</comment>
<dbReference type="AlphaFoldDB" id="A0A8J5XYZ7"/>